<dbReference type="EMBL" id="JASBNA010000008">
    <property type="protein sequence ID" value="KAK7689659.1"/>
    <property type="molecule type" value="Genomic_DNA"/>
</dbReference>
<sequence>MSSPSNTMTQSGKRKLIGRRISRIVYKLPRLVGKLKSLVNRQRKLKGANPGTSYSPSIAASSASMEYNIMPVLPVEVWENVIDLLVADYTRPDRNYFDSVKLRYDLISCALVCHAWLPRAQMHLCIYLYIVGSGISSYEKLIQRLPTLCAYAKELEFRNTSISNFNDQVVGKMVETASHVVRVVHKLPYIYTLGIDYINLSIEHPHLPRYVTMLTSVKQL</sequence>
<comment type="caution">
    <text evidence="1">The sequence shown here is derived from an EMBL/GenBank/DDBJ whole genome shotgun (WGS) entry which is preliminary data.</text>
</comment>
<name>A0AAW0GE48_9APHY</name>
<keyword evidence="2" id="KW-1185">Reference proteome</keyword>
<evidence type="ECO:0000313" key="2">
    <source>
        <dbReference type="Proteomes" id="UP001385951"/>
    </source>
</evidence>
<gene>
    <name evidence="1" type="ORF">QCA50_007454</name>
</gene>
<reference evidence="1 2" key="1">
    <citation type="submission" date="2022-09" db="EMBL/GenBank/DDBJ databases">
        <authorList>
            <person name="Palmer J.M."/>
        </authorList>
    </citation>
    <scope>NUCLEOTIDE SEQUENCE [LARGE SCALE GENOMIC DNA]</scope>
    <source>
        <strain evidence="1 2">DSM 7382</strain>
    </source>
</reference>
<dbReference type="Proteomes" id="UP001385951">
    <property type="component" value="Unassembled WGS sequence"/>
</dbReference>
<protein>
    <submittedName>
        <fullName evidence="1">Uncharacterized protein</fullName>
    </submittedName>
</protein>
<dbReference type="AlphaFoldDB" id="A0AAW0GE48"/>
<proteinExistence type="predicted"/>
<accession>A0AAW0GE48</accession>
<organism evidence="1 2">
    <name type="scientific">Cerrena zonata</name>
    <dbReference type="NCBI Taxonomy" id="2478898"/>
    <lineage>
        <taxon>Eukaryota</taxon>
        <taxon>Fungi</taxon>
        <taxon>Dikarya</taxon>
        <taxon>Basidiomycota</taxon>
        <taxon>Agaricomycotina</taxon>
        <taxon>Agaricomycetes</taxon>
        <taxon>Polyporales</taxon>
        <taxon>Cerrenaceae</taxon>
        <taxon>Cerrena</taxon>
    </lineage>
</organism>
<evidence type="ECO:0000313" key="1">
    <source>
        <dbReference type="EMBL" id="KAK7689659.1"/>
    </source>
</evidence>